<evidence type="ECO:0000256" key="2">
    <source>
        <dbReference type="ARBA" id="ARBA00022679"/>
    </source>
</evidence>
<dbReference type="InterPro" id="IPR029056">
    <property type="entry name" value="Ribokinase-like"/>
</dbReference>
<organism evidence="7 8">
    <name type="scientific">Fusibacillus kribbianus</name>
    <dbReference type="NCBI Taxonomy" id="3044208"/>
    <lineage>
        <taxon>Bacteria</taxon>
        <taxon>Bacillati</taxon>
        <taxon>Bacillota</taxon>
        <taxon>Clostridia</taxon>
        <taxon>Lachnospirales</taxon>
        <taxon>Lachnospiraceae</taxon>
        <taxon>Fusibacillus</taxon>
    </lineage>
</organism>
<keyword evidence="2 7" id="KW-0808">Transferase</keyword>
<dbReference type="GO" id="GO:0008478">
    <property type="term" value="F:pyridoxal kinase activity"/>
    <property type="evidence" value="ECO:0007669"/>
    <property type="project" value="UniProtKB-EC"/>
</dbReference>
<keyword evidence="4 7" id="KW-0418">Kinase</keyword>
<dbReference type="InterPro" id="IPR013749">
    <property type="entry name" value="PM/HMP-P_kinase-1"/>
</dbReference>
<dbReference type="GO" id="GO:0009443">
    <property type="term" value="P:pyridoxal 5'-phosphate salvage"/>
    <property type="evidence" value="ECO:0007669"/>
    <property type="project" value="InterPro"/>
</dbReference>
<evidence type="ECO:0000256" key="1">
    <source>
        <dbReference type="ARBA" id="ARBA00012104"/>
    </source>
</evidence>
<keyword evidence="3" id="KW-0547">Nucleotide-binding</keyword>
<reference evidence="7 8" key="1">
    <citation type="submission" date="2023-05" db="EMBL/GenBank/DDBJ databases">
        <title>[ruminococcus] sp. nov., isolated from a pig farm feces dump.</title>
        <authorList>
            <person name="Chang Y.-H."/>
        </authorList>
    </citation>
    <scope>NUCLEOTIDE SEQUENCE [LARGE SCALE GENOMIC DNA]</scope>
    <source>
        <strain evidence="7 8">YH-rum2234</strain>
    </source>
</reference>
<dbReference type="EMBL" id="JASGBQ010000011">
    <property type="protein sequence ID" value="MDI9242369.1"/>
    <property type="molecule type" value="Genomic_DNA"/>
</dbReference>
<name>A0AAP4B9U8_9FIRM</name>
<dbReference type="PANTHER" id="PTHR10534:SF2">
    <property type="entry name" value="PYRIDOXAL KINASE"/>
    <property type="match status" value="1"/>
</dbReference>
<dbReference type="NCBIfam" id="NF005491">
    <property type="entry name" value="PRK07105.1"/>
    <property type="match status" value="1"/>
</dbReference>
<evidence type="ECO:0000256" key="5">
    <source>
        <dbReference type="ARBA" id="ARBA00022840"/>
    </source>
</evidence>
<dbReference type="RefSeq" id="WP_283230817.1">
    <property type="nucleotide sequence ID" value="NZ_JASGBQ010000011.1"/>
</dbReference>
<dbReference type="EC" id="2.7.1.35" evidence="1"/>
<evidence type="ECO:0000313" key="7">
    <source>
        <dbReference type="EMBL" id="MDI9242369.1"/>
    </source>
</evidence>
<protein>
    <recommendedName>
        <fullName evidence="1">pyridoxal kinase</fullName>
        <ecNumber evidence="1">2.7.1.35</ecNumber>
    </recommendedName>
</protein>
<evidence type="ECO:0000256" key="3">
    <source>
        <dbReference type="ARBA" id="ARBA00022741"/>
    </source>
</evidence>
<dbReference type="Gene3D" id="3.40.1190.20">
    <property type="match status" value="1"/>
</dbReference>
<feature type="domain" description="Pyridoxamine kinase/Phosphomethylpyrimidine kinase" evidence="6">
    <location>
        <begin position="36"/>
        <end position="265"/>
    </location>
</feature>
<comment type="caution">
    <text evidence="7">The sequence shown here is derived from an EMBL/GenBank/DDBJ whole genome shotgun (WGS) entry which is preliminary data.</text>
</comment>
<dbReference type="InterPro" id="IPR004625">
    <property type="entry name" value="PyrdxlKinase"/>
</dbReference>
<dbReference type="Proteomes" id="UP001300383">
    <property type="component" value="Unassembled WGS sequence"/>
</dbReference>
<keyword evidence="5" id="KW-0067">ATP-binding</keyword>
<evidence type="ECO:0000313" key="8">
    <source>
        <dbReference type="Proteomes" id="UP001300383"/>
    </source>
</evidence>
<dbReference type="Pfam" id="PF08543">
    <property type="entry name" value="Phos_pyr_kin"/>
    <property type="match status" value="1"/>
</dbReference>
<dbReference type="GO" id="GO:0005524">
    <property type="term" value="F:ATP binding"/>
    <property type="evidence" value="ECO:0007669"/>
    <property type="project" value="UniProtKB-KW"/>
</dbReference>
<dbReference type="CDD" id="cd01173">
    <property type="entry name" value="pyridoxal_pyridoxamine_kinase"/>
    <property type="match status" value="1"/>
</dbReference>
<dbReference type="SUPFAM" id="SSF53613">
    <property type="entry name" value="Ribokinase-like"/>
    <property type="match status" value="1"/>
</dbReference>
<dbReference type="AlphaFoldDB" id="A0AAP4B9U8"/>
<accession>A0AAP4B9U8</accession>
<sequence length="282" mass="31724">MGKEIDRSHNNQKKIAVINDISGFGRCSLTVALPIISAMKVQCCPVLTSIFSNHTGYPEYFFDDYTAKMPEYIEKWKRLGLEFEGICSGFLGSKEQIDIVRDFIRDFRTERTTVIVDPIMGDHGVPYATYTEDMCREMKRLVEYADILTPNLTEACILTDTPYHDGRWTMKDLVSMAEKINDEGPDKIVITGIRQGDFVANLVYEAGKEPRILRSHLVGTERAGTGDVFSSVIAADAVNGVPFDRSVKKAGDFVKRCILRSEELGIPRQDGVCFEELLMTLK</sequence>
<gene>
    <name evidence="7" type="ORF">QJ036_07775</name>
</gene>
<evidence type="ECO:0000259" key="6">
    <source>
        <dbReference type="Pfam" id="PF08543"/>
    </source>
</evidence>
<keyword evidence="8" id="KW-1185">Reference proteome</keyword>
<dbReference type="GO" id="GO:0005829">
    <property type="term" value="C:cytosol"/>
    <property type="evidence" value="ECO:0007669"/>
    <property type="project" value="TreeGrafter"/>
</dbReference>
<proteinExistence type="predicted"/>
<dbReference type="PANTHER" id="PTHR10534">
    <property type="entry name" value="PYRIDOXAL KINASE"/>
    <property type="match status" value="1"/>
</dbReference>
<evidence type="ECO:0000256" key="4">
    <source>
        <dbReference type="ARBA" id="ARBA00022777"/>
    </source>
</evidence>